<feature type="domain" description="RRM" evidence="4">
    <location>
        <begin position="339"/>
        <end position="419"/>
    </location>
</feature>
<feature type="compositionally biased region" description="Low complexity" evidence="3">
    <location>
        <begin position="23"/>
        <end position="43"/>
    </location>
</feature>
<feature type="compositionally biased region" description="Polar residues" evidence="3">
    <location>
        <begin position="1"/>
        <end position="14"/>
    </location>
</feature>
<accession>A0A3L6SD63</accession>
<dbReference type="Pfam" id="PF00076">
    <property type="entry name" value="RRM_1"/>
    <property type="match status" value="2"/>
</dbReference>
<comment type="caution">
    <text evidence="5">The sequence shown here is derived from an EMBL/GenBank/DDBJ whole genome shotgun (WGS) entry which is preliminary data.</text>
</comment>
<reference evidence="6" key="1">
    <citation type="journal article" date="2019" name="Nat. Commun.">
        <title>The genome of broomcorn millet.</title>
        <authorList>
            <person name="Zou C."/>
            <person name="Miki D."/>
            <person name="Li D."/>
            <person name="Tang Q."/>
            <person name="Xiao L."/>
            <person name="Rajput S."/>
            <person name="Deng P."/>
            <person name="Jia W."/>
            <person name="Huang R."/>
            <person name="Zhang M."/>
            <person name="Sun Y."/>
            <person name="Hu J."/>
            <person name="Fu X."/>
            <person name="Schnable P.S."/>
            <person name="Li F."/>
            <person name="Zhang H."/>
            <person name="Feng B."/>
            <person name="Zhu X."/>
            <person name="Liu R."/>
            <person name="Schnable J.C."/>
            <person name="Zhu J.-K."/>
            <person name="Zhang H."/>
        </authorList>
    </citation>
    <scope>NUCLEOTIDE SEQUENCE [LARGE SCALE GENOMIC DNA]</scope>
</reference>
<evidence type="ECO:0000256" key="1">
    <source>
        <dbReference type="ARBA" id="ARBA00022884"/>
    </source>
</evidence>
<feature type="compositionally biased region" description="Polar residues" evidence="3">
    <location>
        <begin position="530"/>
        <end position="548"/>
    </location>
</feature>
<proteinExistence type="predicted"/>
<feature type="region of interest" description="Disordered" evidence="3">
    <location>
        <begin position="495"/>
        <end position="584"/>
    </location>
</feature>
<protein>
    <submittedName>
        <fullName evidence="5">Nucleolin-like</fullName>
    </submittedName>
</protein>
<dbReference type="PROSITE" id="PS50102">
    <property type="entry name" value="RRM"/>
    <property type="match status" value="2"/>
</dbReference>
<feature type="compositionally biased region" description="Acidic residues" evidence="3">
    <location>
        <begin position="88"/>
        <end position="130"/>
    </location>
</feature>
<evidence type="ECO:0000313" key="5">
    <source>
        <dbReference type="EMBL" id="RLN18163.1"/>
    </source>
</evidence>
<evidence type="ECO:0000259" key="4">
    <source>
        <dbReference type="PROSITE" id="PS50102"/>
    </source>
</evidence>
<dbReference type="GO" id="GO:0003723">
    <property type="term" value="F:RNA binding"/>
    <property type="evidence" value="ECO:0007669"/>
    <property type="project" value="UniProtKB-UniRule"/>
</dbReference>
<feature type="compositionally biased region" description="Basic and acidic residues" evidence="3">
    <location>
        <begin position="145"/>
        <end position="160"/>
    </location>
</feature>
<gene>
    <name evidence="5" type="ORF">C2845_PM02G16070</name>
</gene>
<evidence type="ECO:0000256" key="3">
    <source>
        <dbReference type="SAM" id="MobiDB-lite"/>
    </source>
</evidence>
<name>A0A3L6SD63_PANMI</name>
<evidence type="ECO:0000256" key="2">
    <source>
        <dbReference type="PROSITE-ProRule" id="PRU00176"/>
    </source>
</evidence>
<keyword evidence="1 2" id="KW-0694">RNA-binding</keyword>
<feature type="region of interest" description="Disordered" evidence="3">
    <location>
        <begin position="1"/>
        <end position="160"/>
    </location>
</feature>
<dbReference type="STRING" id="4540.A0A3L6SD63"/>
<dbReference type="OrthoDB" id="3800936at2759"/>
<sequence>MTTSATADATSPVRTVTEGETLAAADVGAAVEEGEEMNVGAAAADEEHGQVELEEDPDEQVEDEEEVEGDAGEVEGGDAMRAALKPGEEDEPEELEGEKEELDEESEEATPSEEEPEEVEEGKEEYDDVEEKGLVDRSAANDTNEVSKQEHGKCGNTNKDKVADEFSKVSDSCGSKSNDAQNSELAGGLEIFVDQLPKDCVEEDITMVFSQCGDVKSVRIIKNSSSEKNKDIAFVCYASIEAAKKALVEFKEGIEVKGEKVRVLTTLKSIGIQDCEISFPTSKRGSRGFAFLKFASHYYARAAFRRLIKPDAIFGTDRSPKVSFYQPPIKPSENLTEAKKVYLERVPLSWDEDKIKECCQQYGKILKVDLLQISKNMDIETFSFVEFSSSKSALACVEGINNVNIVDGGFKLSACLARPKSGLKVNSGAASEGATTSKKEKAHTGKVVVNKDSPHKLSKGNKKKLTCLPKEVLVKTNSPSKLPNDHDVNLTSQDAALQISNPSKGKRKVGNYKNASVNQKPSKKQENNRNVDGSQGTSQRAVLKTSNSSRRKRKPGKNKNIYRNDRPLKRAHNNSNMDGSSRSKAYASDLEPHAGFIPPASQVRSTHAYDRQRFLSFSFLAYY</sequence>
<feature type="compositionally biased region" description="Acidic residues" evidence="3">
    <location>
        <begin position="52"/>
        <end position="76"/>
    </location>
</feature>
<dbReference type="Proteomes" id="UP000275267">
    <property type="component" value="Unassembled WGS sequence"/>
</dbReference>
<dbReference type="Gene3D" id="3.30.70.330">
    <property type="match status" value="3"/>
</dbReference>
<dbReference type="SMART" id="SM00360">
    <property type="entry name" value="RRM"/>
    <property type="match status" value="2"/>
</dbReference>
<dbReference type="InterPro" id="IPR000504">
    <property type="entry name" value="RRM_dom"/>
</dbReference>
<feature type="domain" description="RRM" evidence="4">
    <location>
        <begin position="189"/>
        <end position="268"/>
    </location>
</feature>
<dbReference type="AlphaFoldDB" id="A0A3L6SD63"/>
<keyword evidence="6" id="KW-1185">Reference proteome</keyword>
<feature type="region of interest" description="Disordered" evidence="3">
    <location>
        <begin position="423"/>
        <end position="444"/>
    </location>
</feature>
<dbReference type="CDD" id="cd00590">
    <property type="entry name" value="RRM_SF"/>
    <property type="match status" value="2"/>
</dbReference>
<dbReference type="EMBL" id="PQIB02000005">
    <property type="protein sequence ID" value="RLN18163.1"/>
    <property type="molecule type" value="Genomic_DNA"/>
</dbReference>
<dbReference type="SUPFAM" id="SSF54928">
    <property type="entry name" value="RNA-binding domain, RBD"/>
    <property type="match status" value="2"/>
</dbReference>
<dbReference type="PANTHER" id="PTHR21245">
    <property type="entry name" value="HETEROGENEOUS NUCLEAR RIBONUCLEOPROTEIN"/>
    <property type="match status" value="1"/>
</dbReference>
<feature type="compositionally biased region" description="Polar residues" evidence="3">
    <location>
        <begin position="573"/>
        <end position="583"/>
    </location>
</feature>
<dbReference type="InterPro" id="IPR012677">
    <property type="entry name" value="Nucleotide-bd_a/b_plait_sf"/>
</dbReference>
<dbReference type="InterPro" id="IPR035979">
    <property type="entry name" value="RBD_domain_sf"/>
</dbReference>
<evidence type="ECO:0000313" key="6">
    <source>
        <dbReference type="Proteomes" id="UP000275267"/>
    </source>
</evidence>
<organism evidence="5 6">
    <name type="scientific">Panicum miliaceum</name>
    <name type="common">Proso millet</name>
    <name type="synonym">Broomcorn millet</name>
    <dbReference type="NCBI Taxonomy" id="4540"/>
    <lineage>
        <taxon>Eukaryota</taxon>
        <taxon>Viridiplantae</taxon>
        <taxon>Streptophyta</taxon>
        <taxon>Embryophyta</taxon>
        <taxon>Tracheophyta</taxon>
        <taxon>Spermatophyta</taxon>
        <taxon>Magnoliopsida</taxon>
        <taxon>Liliopsida</taxon>
        <taxon>Poales</taxon>
        <taxon>Poaceae</taxon>
        <taxon>PACMAD clade</taxon>
        <taxon>Panicoideae</taxon>
        <taxon>Panicodae</taxon>
        <taxon>Paniceae</taxon>
        <taxon>Panicinae</taxon>
        <taxon>Panicum</taxon>
        <taxon>Panicum sect. Panicum</taxon>
    </lineage>
</organism>